<reference evidence="7" key="1">
    <citation type="submission" date="2020-05" db="EMBL/GenBank/DDBJ databases">
        <title>Phylogenomic resolution of chytrid fungi.</title>
        <authorList>
            <person name="Stajich J.E."/>
            <person name="Amses K."/>
            <person name="Simmons R."/>
            <person name="Seto K."/>
            <person name="Myers J."/>
            <person name="Bonds A."/>
            <person name="Quandt C.A."/>
            <person name="Barry K."/>
            <person name="Liu P."/>
            <person name="Grigoriev I."/>
            <person name="Longcore J.E."/>
            <person name="James T.Y."/>
        </authorList>
    </citation>
    <scope>NUCLEOTIDE SEQUENCE</scope>
    <source>
        <strain evidence="7">PLAUS21</strain>
    </source>
</reference>
<keyword evidence="3" id="KW-0285">Flavoprotein</keyword>
<dbReference type="InterPro" id="IPR050741">
    <property type="entry name" value="Acyl-CoA_dehydrogenase"/>
</dbReference>
<dbReference type="AlphaFoldDB" id="A0AAD5UMS7"/>
<evidence type="ECO:0000313" key="7">
    <source>
        <dbReference type="EMBL" id="KAJ3260267.1"/>
    </source>
</evidence>
<dbReference type="SUPFAM" id="SSF55856">
    <property type="entry name" value="Cytochrome b5-like heme/steroid binding domain"/>
    <property type="match status" value="1"/>
</dbReference>
<gene>
    <name evidence="7" type="ORF">HK103_000902</name>
</gene>
<comment type="caution">
    <text evidence="7">The sequence shown here is derived from an EMBL/GenBank/DDBJ whole genome shotgun (WGS) entry which is preliminary data.</text>
</comment>
<dbReference type="InterPro" id="IPR009075">
    <property type="entry name" value="AcylCo_DH/oxidase_C"/>
</dbReference>
<dbReference type="EMBL" id="JADGKB010000012">
    <property type="protein sequence ID" value="KAJ3260267.1"/>
    <property type="molecule type" value="Genomic_DNA"/>
</dbReference>
<feature type="domain" description="Cytochrome b5 heme-binding" evidence="6">
    <location>
        <begin position="2"/>
        <end position="77"/>
    </location>
</feature>
<dbReference type="InterPro" id="IPR036250">
    <property type="entry name" value="AcylCo_DH-like_C"/>
</dbReference>
<comment type="cofactor">
    <cofactor evidence="1">
        <name>FAD</name>
        <dbReference type="ChEBI" id="CHEBI:57692"/>
    </cofactor>
</comment>
<dbReference type="InterPro" id="IPR046373">
    <property type="entry name" value="Acyl-CoA_Oxase/DH_mid-dom_sf"/>
</dbReference>
<dbReference type="PANTHER" id="PTHR48083:SF28">
    <property type="entry name" value="ACYL-COA DEHYDROGENASE FAMILY PROTEIN (AFU_ORTHOLOGUE AFUA_6G10880)-RELATED"/>
    <property type="match status" value="1"/>
</dbReference>
<dbReference type="Pfam" id="PF00173">
    <property type="entry name" value="Cyt-b5"/>
    <property type="match status" value="1"/>
</dbReference>
<dbReference type="GO" id="GO:0005737">
    <property type="term" value="C:cytoplasm"/>
    <property type="evidence" value="ECO:0007669"/>
    <property type="project" value="TreeGrafter"/>
</dbReference>
<dbReference type="Gene3D" id="2.40.110.10">
    <property type="entry name" value="Butyryl-CoA Dehydrogenase, subunit A, domain 2"/>
    <property type="match status" value="1"/>
</dbReference>
<evidence type="ECO:0000256" key="4">
    <source>
        <dbReference type="ARBA" id="ARBA00022827"/>
    </source>
</evidence>
<dbReference type="GO" id="GO:0033539">
    <property type="term" value="P:fatty acid beta-oxidation using acyl-CoA dehydrogenase"/>
    <property type="evidence" value="ECO:0007669"/>
    <property type="project" value="TreeGrafter"/>
</dbReference>
<dbReference type="PROSITE" id="PS00072">
    <property type="entry name" value="ACYL_COA_DH_1"/>
    <property type="match status" value="1"/>
</dbReference>
<dbReference type="SUPFAM" id="SSF56645">
    <property type="entry name" value="Acyl-CoA dehydrogenase NM domain-like"/>
    <property type="match status" value="1"/>
</dbReference>
<name>A0AAD5UMS7_9FUNG</name>
<evidence type="ECO:0000313" key="8">
    <source>
        <dbReference type="Proteomes" id="UP001210925"/>
    </source>
</evidence>
<dbReference type="Gene3D" id="3.10.120.10">
    <property type="entry name" value="Cytochrome b5-like heme/steroid binding domain"/>
    <property type="match status" value="1"/>
</dbReference>
<dbReference type="InterPro" id="IPR001199">
    <property type="entry name" value="Cyt_B5-like_heme/steroid-bd"/>
</dbReference>
<dbReference type="InterPro" id="IPR006091">
    <property type="entry name" value="Acyl-CoA_Oxase/DH_mid-dom"/>
</dbReference>
<keyword evidence="4" id="KW-0274">FAD</keyword>
<comment type="similarity">
    <text evidence="2">Belongs to the acyl-CoA dehydrogenase family.</text>
</comment>
<dbReference type="Gene3D" id="1.10.540.10">
    <property type="entry name" value="Acyl-CoA dehydrogenase/oxidase, N-terminal domain"/>
    <property type="match status" value="1"/>
</dbReference>
<evidence type="ECO:0000256" key="2">
    <source>
        <dbReference type="ARBA" id="ARBA00009347"/>
    </source>
</evidence>
<dbReference type="InterPro" id="IPR037069">
    <property type="entry name" value="AcylCoA_DH/ox_N_sf"/>
</dbReference>
<organism evidence="7 8">
    <name type="scientific">Boothiomyces macroporosus</name>
    <dbReference type="NCBI Taxonomy" id="261099"/>
    <lineage>
        <taxon>Eukaryota</taxon>
        <taxon>Fungi</taxon>
        <taxon>Fungi incertae sedis</taxon>
        <taxon>Chytridiomycota</taxon>
        <taxon>Chytridiomycota incertae sedis</taxon>
        <taxon>Chytridiomycetes</taxon>
        <taxon>Rhizophydiales</taxon>
        <taxon>Terramycetaceae</taxon>
        <taxon>Boothiomyces</taxon>
    </lineage>
</organism>
<dbReference type="SUPFAM" id="SSF47203">
    <property type="entry name" value="Acyl-CoA dehydrogenase C-terminal domain-like"/>
    <property type="match status" value="1"/>
</dbReference>
<dbReference type="PANTHER" id="PTHR48083">
    <property type="entry name" value="MEDIUM-CHAIN SPECIFIC ACYL-COA DEHYDROGENASE, MITOCHONDRIAL-RELATED"/>
    <property type="match status" value="1"/>
</dbReference>
<evidence type="ECO:0000256" key="3">
    <source>
        <dbReference type="ARBA" id="ARBA00022630"/>
    </source>
</evidence>
<evidence type="ECO:0000259" key="6">
    <source>
        <dbReference type="PROSITE" id="PS50255"/>
    </source>
</evidence>
<dbReference type="GO" id="GO:0003995">
    <property type="term" value="F:acyl-CoA dehydrogenase activity"/>
    <property type="evidence" value="ECO:0007669"/>
    <property type="project" value="InterPro"/>
</dbReference>
<keyword evidence="5" id="KW-0560">Oxidoreductase</keyword>
<keyword evidence="8" id="KW-1185">Reference proteome</keyword>
<sequence length="513" mass="57008">MSKQFTRQEVATHSTHKDAWIIIDTVVYDITKFASLHPGGELLLLDYAGKDVTKEFYGFHRQEVLRKYKKLEIGTIVNEKPQIILNTPEAISKVPYAEPSHLQGFHSPYYNKSHIEYRKAVRKFIRTEIHHDGLQKDDSNPPASKEVYQLCGKAGLLAANVGPGKHLDGFPQLAGIKPSEFDYFHELICHEEFTNNGLPGYTDSLGSGLVIGLPPIINFGSPALKAKVIPEVLRGDKIICLAISEPGAGSDVAGMLTTARKTPDGKHYIVNGVKKWITNGTFSDYFTTAVRTGTGKGAGDISMLLIERKHGVETKAIKTSHNVTTGTAYVTFENCLVPVENLLGKEGQGFQVIMYNFNHERWVMIVCCTAATRLVIEECFKWANQREVFGKKLIEQPVIRNKLAHMVSKVEAVHSWLENITYQMNNMSYKEQSVKLAGPIALGKLLATRVAHEVSDDATQIFGGRGITKTGMGRIIESFQRTYKFQAILGGSEEILADLGIRQAMRSFPNARL</sequence>
<protein>
    <recommendedName>
        <fullName evidence="6">Cytochrome b5 heme-binding domain-containing protein</fullName>
    </recommendedName>
</protein>
<dbReference type="Pfam" id="PF02771">
    <property type="entry name" value="Acyl-CoA_dh_N"/>
    <property type="match status" value="1"/>
</dbReference>
<dbReference type="Pfam" id="PF00441">
    <property type="entry name" value="Acyl-CoA_dh_1"/>
    <property type="match status" value="1"/>
</dbReference>
<dbReference type="InterPro" id="IPR013786">
    <property type="entry name" value="AcylCoA_DH/ox_N"/>
</dbReference>
<dbReference type="SMART" id="SM01117">
    <property type="entry name" value="Cyt-b5"/>
    <property type="match status" value="1"/>
</dbReference>
<dbReference type="GO" id="GO:0050660">
    <property type="term" value="F:flavin adenine dinucleotide binding"/>
    <property type="evidence" value="ECO:0007669"/>
    <property type="project" value="InterPro"/>
</dbReference>
<dbReference type="Proteomes" id="UP001210925">
    <property type="component" value="Unassembled WGS sequence"/>
</dbReference>
<accession>A0AAD5UMS7</accession>
<dbReference type="InterPro" id="IPR036400">
    <property type="entry name" value="Cyt_B5-like_heme/steroid_sf"/>
</dbReference>
<dbReference type="Gene3D" id="1.20.140.10">
    <property type="entry name" value="Butyryl-CoA Dehydrogenase, subunit A, domain 3"/>
    <property type="match status" value="1"/>
</dbReference>
<dbReference type="Pfam" id="PF02770">
    <property type="entry name" value="Acyl-CoA_dh_M"/>
    <property type="match status" value="1"/>
</dbReference>
<dbReference type="InterPro" id="IPR006089">
    <property type="entry name" value="Acyl-CoA_DH_CS"/>
</dbReference>
<evidence type="ECO:0000256" key="1">
    <source>
        <dbReference type="ARBA" id="ARBA00001974"/>
    </source>
</evidence>
<proteinExistence type="inferred from homology"/>
<evidence type="ECO:0000256" key="5">
    <source>
        <dbReference type="ARBA" id="ARBA00023002"/>
    </source>
</evidence>
<dbReference type="PROSITE" id="PS50255">
    <property type="entry name" value="CYTOCHROME_B5_2"/>
    <property type="match status" value="1"/>
</dbReference>
<dbReference type="InterPro" id="IPR009100">
    <property type="entry name" value="AcylCoA_DH/oxidase_NM_dom_sf"/>
</dbReference>